<name>A0A3A4AVB7_9ACTN</name>
<comment type="caution">
    <text evidence="2">The sequence shown here is derived from an EMBL/GenBank/DDBJ whole genome shotgun (WGS) entry which is preliminary data.</text>
</comment>
<feature type="domain" description="Microcin J25-processing protein McjB C-terminal" evidence="1">
    <location>
        <begin position="23"/>
        <end position="133"/>
    </location>
</feature>
<accession>A0A3A4AVB7</accession>
<dbReference type="Proteomes" id="UP000265768">
    <property type="component" value="Unassembled WGS sequence"/>
</dbReference>
<dbReference type="InterPro" id="IPR053521">
    <property type="entry name" value="McjB-like"/>
</dbReference>
<dbReference type="RefSeq" id="WP_119927949.1">
    <property type="nucleotide sequence ID" value="NZ_QZEY01000007.1"/>
</dbReference>
<dbReference type="InterPro" id="IPR032708">
    <property type="entry name" value="McjB_C"/>
</dbReference>
<gene>
    <name evidence="2" type="ORF">D5H75_19580</name>
</gene>
<evidence type="ECO:0000313" key="3">
    <source>
        <dbReference type="Proteomes" id="UP000265768"/>
    </source>
</evidence>
<dbReference type="NCBIfam" id="NF033537">
    <property type="entry name" value="lasso_biosyn_B2"/>
    <property type="match status" value="1"/>
</dbReference>
<dbReference type="EMBL" id="QZEY01000007">
    <property type="protein sequence ID" value="RJL31264.1"/>
    <property type="molecule type" value="Genomic_DNA"/>
</dbReference>
<protein>
    <submittedName>
        <fullName evidence="2">Lasso peptide biosynthesis B2 protein</fullName>
    </submittedName>
</protein>
<reference evidence="2 3" key="1">
    <citation type="submission" date="2018-09" db="EMBL/GenBank/DDBJ databases">
        <title>YIM 75507 draft genome.</title>
        <authorList>
            <person name="Tang S."/>
            <person name="Feng Y."/>
        </authorList>
    </citation>
    <scope>NUCLEOTIDE SEQUENCE [LARGE SCALE GENOMIC DNA]</scope>
    <source>
        <strain evidence="2 3">YIM 75507</strain>
    </source>
</reference>
<dbReference type="Pfam" id="PF13471">
    <property type="entry name" value="Transglut_core3"/>
    <property type="match status" value="1"/>
</dbReference>
<proteinExistence type="predicted"/>
<evidence type="ECO:0000259" key="1">
    <source>
        <dbReference type="Pfam" id="PF13471"/>
    </source>
</evidence>
<evidence type="ECO:0000313" key="2">
    <source>
        <dbReference type="EMBL" id="RJL31264.1"/>
    </source>
</evidence>
<dbReference type="AlphaFoldDB" id="A0A3A4AVB7"/>
<dbReference type="OrthoDB" id="583768at2"/>
<organism evidence="2 3">
    <name type="scientific">Bailinhaonella thermotolerans</name>
    <dbReference type="NCBI Taxonomy" id="1070861"/>
    <lineage>
        <taxon>Bacteria</taxon>
        <taxon>Bacillati</taxon>
        <taxon>Actinomycetota</taxon>
        <taxon>Actinomycetes</taxon>
        <taxon>Streptosporangiales</taxon>
        <taxon>Streptosporangiaceae</taxon>
        <taxon>Bailinhaonella</taxon>
    </lineage>
</organism>
<keyword evidence="3" id="KW-1185">Reference proteome</keyword>
<sequence>MSVPGALERPDGVPFRRRLAARAAVSLAFPLSRLPPRRLRAVLALVSRGARPADHARAEAARDAVLAVSLACLGSQGCLPRSLATALLCRMWGVWPTWCAGVRAKPPFGAHAWVEAEGLPVGEASPPGYLSPLITVPPRRAR</sequence>